<dbReference type="GO" id="GO:0005975">
    <property type="term" value="P:carbohydrate metabolic process"/>
    <property type="evidence" value="ECO:0007669"/>
    <property type="project" value="InterPro"/>
</dbReference>
<feature type="non-terminal residue" evidence="1">
    <location>
        <position position="1"/>
    </location>
</feature>
<dbReference type="SUPFAM" id="SSF48225">
    <property type="entry name" value="Seven-hairpin glycosidases"/>
    <property type="match status" value="1"/>
</dbReference>
<accession>A0A444G0F4</accession>
<reference evidence="1 2" key="1">
    <citation type="journal article" date="2014" name="Agronomy (Basel)">
        <title>A Draft Genome Sequence for Ensete ventricosum, the Drought-Tolerant Tree Against Hunger.</title>
        <authorList>
            <person name="Harrison J."/>
            <person name="Moore K.A."/>
            <person name="Paszkiewicz K."/>
            <person name="Jones T."/>
            <person name="Grant M."/>
            <person name="Ambacheew D."/>
            <person name="Muzemil S."/>
            <person name="Studholme D.J."/>
        </authorList>
    </citation>
    <scope>NUCLEOTIDE SEQUENCE [LARGE SCALE GENOMIC DNA]</scope>
</reference>
<dbReference type="InterPro" id="IPR012341">
    <property type="entry name" value="6hp_glycosidase-like_sf"/>
</dbReference>
<evidence type="ECO:0000313" key="2">
    <source>
        <dbReference type="Proteomes" id="UP000287651"/>
    </source>
</evidence>
<dbReference type="AlphaFoldDB" id="A0A444G0F4"/>
<sequence>GQSILADSGTEQLEFIVLSQRTGDPRYQQKVILSDFLFNGFLNAQTLLIALGFKFKQMDELACFVPGMLALGSSDYDPEKAEKFLSLAKEVLFLQTA</sequence>
<dbReference type="PANTHER" id="PTHR11742:SF6">
    <property type="entry name" value="MANNOSYL-OLIGOSACCHARIDE ALPHA-1,2-MANNOSIDASE IA-RELATED"/>
    <property type="match status" value="1"/>
</dbReference>
<dbReference type="Proteomes" id="UP000287651">
    <property type="component" value="Unassembled WGS sequence"/>
</dbReference>
<protein>
    <submittedName>
        <fullName evidence="1">Uncharacterized protein</fullName>
    </submittedName>
</protein>
<dbReference type="GO" id="GO:0005783">
    <property type="term" value="C:endoplasmic reticulum"/>
    <property type="evidence" value="ECO:0007669"/>
    <property type="project" value="TreeGrafter"/>
</dbReference>
<dbReference type="Gene3D" id="1.50.10.10">
    <property type="match status" value="1"/>
</dbReference>
<comment type="caution">
    <text evidence="1">The sequence shown here is derived from an EMBL/GenBank/DDBJ whole genome shotgun (WGS) entry which is preliminary data.</text>
</comment>
<organism evidence="1 2">
    <name type="scientific">Ensete ventricosum</name>
    <name type="common">Abyssinian banana</name>
    <name type="synonym">Musa ensete</name>
    <dbReference type="NCBI Taxonomy" id="4639"/>
    <lineage>
        <taxon>Eukaryota</taxon>
        <taxon>Viridiplantae</taxon>
        <taxon>Streptophyta</taxon>
        <taxon>Embryophyta</taxon>
        <taxon>Tracheophyta</taxon>
        <taxon>Spermatophyta</taxon>
        <taxon>Magnoliopsida</taxon>
        <taxon>Liliopsida</taxon>
        <taxon>Zingiberales</taxon>
        <taxon>Musaceae</taxon>
        <taxon>Ensete</taxon>
    </lineage>
</organism>
<dbReference type="EMBL" id="AMZH03019016">
    <property type="protein sequence ID" value="RRT40905.1"/>
    <property type="molecule type" value="Genomic_DNA"/>
</dbReference>
<gene>
    <name evidence="1" type="ORF">B296_00043995</name>
</gene>
<dbReference type="GO" id="GO:0005509">
    <property type="term" value="F:calcium ion binding"/>
    <property type="evidence" value="ECO:0007669"/>
    <property type="project" value="InterPro"/>
</dbReference>
<name>A0A444G0F4_ENSVE</name>
<dbReference type="InterPro" id="IPR036026">
    <property type="entry name" value="Seven-hairpin_glycosidases"/>
</dbReference>
<dbReference type="GO" id="GO:0000139">
    <property type="term" value="C:Golgi membrane"/>
    <property type="evidence" value="ECO:0007669"/>
    <property type="project" value="TreeGrafter"/>
</dbReference>
<dbReference type="PANTHER" id="PTHR11742">
    <property type="entry name" value="MANNOSYL-OLIGOSACCHARIDE ALPHA-1,2-MANNOSIDASE-RELATED"/>
    <property type="match status" value="1"/>
</dbReference>
<evidence type="ECO:0000313" key="1">
    <source>
        <dbReference type="EMBL" id="RRT40905.1"/>
    </source>
</evidence>
<dbReference type="GO" id="GO:0004571">
    <property type="term" value="F:mannosyl-oligosaccharide 1,2-alpha-mannosidase activity"/>
    <property type="evidence" value="ECO:0007669"/>
    <property type="project" value="InterPro"/>
</dbReference>
<dbReference type="InterPro" id="IPR050749">
    <property type="entry name" value="Glycosyl_Hydrolase_47"/>
</dbReference>
<proteinExistence type="predicted"/>